<protein>
    <submittedName>
        <fullName evidence="2">Uncharacterized protein</fullName>
    </submittedName>
</protein>
<dbReference type="AlphaFoldDB" id="A0A9W8JMG9"/>
<reference evidence="2" key="1">
    <citation type="submission" date="2022-07" db="EMBL/GenBank/DDBJ databases">
        <title>Genome Sequence of Agrocybe chaxingu.</title>
        <authorList>
            <person name="Buettner E."/>
        </authorList>
    </citation>
    <scope>NUCLEOTIDE SEQUENCE</scope>
    <source>
        <strain evidence="2">MP-N11</strain>
    </source>
</reference>
<dbReference type="EMBL" id="JANKHO010004068">
    <property type="protein sequence ID" value="KAJ3479042.1"/>
    <property type="molecule type" value="Genomic_DNA"/>
</dbReference>
<accession>A0A9W8JMG9</accession>
<sequence length="174" mass="19206">MVVVPLRELEIGRITALVAGRAPVTDRIDLALHLSTAEIKVLHRLAALADVIIAQVVARLLPVICPEIVPVLVEHPIDLNRAGRPYSPPPSSGGRGPPTGGPEPPKDWGYGYGPRRDWGPPEDDPYYNKRYYESGPPPVAGDRTYEYPTPRWDSRDRDFGRGLSCPPVFHALFI</sequence>
<organism evidence="2 3">
    <name type="scientific">Agrocybe chaxingu</name>
    <dbReference type="NCBI Taxonomy" id="84603"/>
    <lineage>
        <taxon>Eukaryota</taxon>
        <taxon>Fungi</taxon>
        <taxon>Dikarya</taxon>
        <taxon>Basidiomycota</taxon>
        <taxon>Agaricomycotina</taxon>
        <taxon>Agaricomycetes</taxon>
        <taxon>Agaricomycetidae</taxon>
        <taxon>Agaricales</taxon>
        <taxon>Agaricineae</taxon>
        <taxon>Strophariaceae</taxon>
        <taxon>Agrocybe</taxon>
    </lineage>
</organism>
<name>A0A9W8JMG9_9AGAR</name>
<evidence type="ECO:0000313" key="3">
    <source>
        <dbReference type="Proteomes" id="UP001148786"/>
    </source>
</evidence>
<dbReference type="Proteomes" id="UP001148786">
    <property type="component" value="Unassembled WGS sequence"/>
</dbReference>
<proteinExistence type="predicted"/>
<keyword evidence="3" id="KW-1185">Reference proteome</keyword>
<feature type="region of interest" description="Disordered" evidence="1">
    <location>
        <begin position="80"/>
        <end position="151"/>
    </location>
</feature>
<gene>
    <name evidence="2" type="ORF">NLJ89_g12347</name>
</gene>
<evidence type="ECO:0000256" key="1">
    <source>
        <dbReference type="SAM" id="MobiDB-lite"/>
    </source>
</evidence>
<evidence type="ECO:0000313" key="2">
    <source>
        <dbReference type="EMBL" id="KAJ3479042.1"/>
    </source>
</evidence>
<comment type="caution">
    <text evidence="2">The sequence shown here is derived from an EMBL/GenBank/DDBJ whole genome shotgun (WGS) entry which is preliminary data.</text>
</comment>